<dbReference type="Proteomes" id="UP000238479">
    <property type="component" value="Chromosome 6"/>
</dbReference>
<keyword evidence="3" id="KW-1185">Reference proteome</keyword>
<dbReference type="Gramene" id="PRQ23958">
    <property type="protein sequence ID" value="PRQ23958"/>
    <property type="gene ID" value="RchiOBHm_Chr6g0267111"/>
</dbReference>
<feature type="compositionally biased region" description="Basic residues" evidence="1">
    <location>
        <begin position="40"/>
        <end position="49"/>
    </location>
</feature>
<evidence type="ECO:0000313" key="2">
    <source>
        <dbReference type="EMBL" id="PRQ23958.1"/>
    </source>
</evidence>
<protein>
    <recommendedName>
        <fullName evidence="4">Transposase, Ptta/En/Spm, plant</fullName>
    </recommendedName>
</protein>
<dbReference type="OMA" id="RSEKCEY"/>
<dbReference type="AlphaFoldDB" id="A0A2P6PPU2"/>
<gene>
    <name evidence="2" type="ORF">RchiOBHm_Chr6g0267111</name>
</gene>
<accession>A0A2P6PPU2</accession>
<dbReference type="PANTHER" id="PTHR33018:SF31">
    <property type="entry name" value="TRANSPOSASE, PTTA_EN_SPM, PLANT"/>
    <property type="match status" value="1"/>
</dbReference>
<proteinExistence type="predicted"/>
<organism evidence="2 3">
    <name type="scientific">Rosa chinensis</name>
    <name type="common">China rose</name>
    <dbReference type="NCBI Taxonomy" id="74649"/>
    <lineage>
        <taxon>Eukaryota</taxon>
        <taxon>Viridiplantae</taxon>
        <taxon>Streptophyta</taxon>
        <taxon>Embryophyta</taxon>
        <taxon>Tracheophyta</taxon>
        <taxon>Spermatophyta</taxon>
        <taxon>Magnoliopsida</taxon>
        <taxon>eudicotyledons</taxon>
        <taxon>Gunneridae</taxon>
        <taxon>Pentapetalae</taxon>
        <taxon>rosids</taxon>
        <taxon>fabids</taxon>
        <taxon>Rosales</taxon>
        <taxon>Rosaceae</taxon>
        <taxon>Rosoideae</taxon>
        <taxon>Rosoideae incertae sedis</taxon>
        <taxon>Rosa</taxon>
    </lineage>
</organism>
<dbReference type="PANTHER" id="PTHR33018">
    <property type="entry name" value="OS10G0338966 PROTEIN-RELATED"/>
    <property type="match status" value="1"/>
</dbReference>
<sequence length="243" mass="28213">MKVTRARSAPELASSGQSNALENKPSPKRATTSLRVSKSLTKHKKKKSSKASSPEKSGLKLLKRGYVIMHKIMRRKILGVKLKVLFNQKGLPYGVVAKEMQSYIGVLAHTKAPIWRPSWKQVPKDRKNKIWWCVEMAFEVPPEARRMVLSSASQKWREFKSKLTTQYIIPHKDEPELLEYPPADYNFIEKSHWDIFVADRLSEEFQEMHKVQKGKRSKNKYPHRMLRKGYANLEVELSEINPD</sequence>
<feature type="region of interest" description="Disordered" evidence="1">
    <location>
        <begin position="1"/>
        <end position="56"/>
    </location>
</feature>
<evidence type="ECO:0000313" key="3">
    <source>
        <dbReference type="Proteomes" id="UP000238479"/>
    </source>
</evidence>
<comment type="caution">
    <text evidence="2">The sequence shown here is derived from an EMBL/GenBank/DDBJ whole genome shotgun (WGS) entry which is preliminary data.</text>
</comment>
<name>A0A2P6PPU2_ROSCH</name>
<reference evidence="2 3" key="1">
    <citation type="journal article" date="2018" name="Nat. Genet.">
        <title>The Rosa genome provides new insights in the design of modern roses.</title>
        <authorList>
            <person name="Bendahmane M."/>
        </authorList>
    </citation>
    <scope>NUCLEOTIDE SEQUENCE [LARGE SCALE GENOMIC DNA]</scope>
    <source>
        <strain evidence="3">cv. Old Blush</strain>
    </source>
</reference>
<dbReference type="EMBL" id="PDCK01000044">
    <property type="protein sequence ID" value="PRQ23958.1"/>
    <property type="molecule type" value="Genomic_DNA"/>
</dbReference>
<evidence type="ECO:0008006" key="4">
    <source>
        <dbReference type="Google" id="ProtNLM"/>
    </source>
</evidence>
<evidence type="ECO:0000256" key="1">
    <source>
        <dbReference type="SAM" id="MobiDB-lite"/>
    </source>
</evidence>